<accession>A0A382A7R8</accession>
<dbReference type="AlphaFoldDB" id="A0A382A7R8"/>
<gene>
    <name evidence="2" type="ORF">METZ01_LOCUS149951</name>
</gene>
<name>A0A382A7R8_9ZZZZ</name>
<organism evidence="2">
    <name type="scientific">marine metagenome</name>
    <dbReference type="NCBI Taxonomy" id="408172"/>
    <lineage>
        <taxon>unclassified sequences</taxon>
        <taxon>metagenomes</taxon>
        <taxon>ecological metagenomes</taxon>
    </lineage>
</organism>
<feature type="transmembrane region" description="Helical" evidence="1">
    <location>
        <begin position="76"/>
        <end position="95"/>
    </location>
</feature>
<feature type="transmembrane region" description="Helical" evidence="1">
    <location>
        <begin position="5"/>
        <end position="23"/>
    </location>
</feature>
<feature type="non-terminal residue" evidence="2">
    <location>
        <position position="1"/>
    </location>
</feature>
<keyword evidence="1" id="KW-0812">Transmembrane</keyword>
<keyword evidence="1" id="KW-1133">Transmembrane helix</keyword>
<evidence type="ECO:0000256" key="1">
    <source>
        <dbReference type="SAM" id="Phobius"/>
    </source>
</evidence>
<keyword evidence="1" id="KW-0472">Membrane</keyword>
<evidence type="ECO:0000313" key="2">
    <source>
        <dbReference type="EMBL" id="SVA97097.1"/>
    </source>
</evidence>
<proteinExistence type="predicted"/>
<sequence length="133" mass="14792">VNIKLLLRIYAGLMAVFTLGALFSAESMMESFGMSYTTEAGIILQFAMLGQVIFIVLTLQIINWLGDDLHKVGTTYAVLSVLPVLVNSYQVFTGLVPMTNAFYVEQVIWIAFAALFFVYSKENTVSTDENNED</sequence>
<feature type="transmembrane region" description="Helical" evidence="1">
    <location>
        <begin position="101"/>
        <end position="119"/>
    </location>
</feature>
<reference evidence="2" key="1">
    <citation type="submission" date="2018-05" db="EMBL/GenBank/DDBJ databases">
        <authorList>
            <person name="Lanie J.A."/>
            <person name="Ng W.-L."/>
            <person name="Kazmierczak K.M."/>
            <person name="Andrzejewski T.M."/>
            <person name="Davidsen T.M."/>
            <person name="Wayne K.J."/>
            <person name="Tettelin H."/>
            <person name="Glass J.I."/>
            <person name="Rusch D."/>
            <person name="Podicherti R."/>
            <person name="Tsui H.-C.T."/>
            <person name="Winkler M.E."/>
        </authorList>
    </citation>
    <scope>NUCLEOTIDE SEQUENCE</scope>
</reference>
<dbReference type="EMBL" id="UINC01024103">
    <property type="protein sequence ID" value="SVA97097.1"/>
    <property type="molecule type" value="Genomic_DNA"/>
</dbReference>
<feature type="transmembrane region" description="Helical" evidence="1">
    <location>
        <begin position="43"/>
        <end position="64"/>
    </location>
</feature>
<protein>
    <submittedName>
        <fullName evidence="2">Uncharacterized protein</fullName>
    </submittedName>
</protein>